<keyword evidence="1" id="KW-0812">Transmembrane</keyword>
<reference evidence="5" key="1">
    <citation type="journal article" date="2019" name="Int. J. Syst. Evol. Microbiol.">
        <title>The Global Catalogue of Microorganisms (GCM) 10K type strain sequencing project: providing services to taxonomists for standard genome sequencing and annotation.</title>
        <authorList>
            <consortium name="The Broad Institute Genomics Platform"/>
            <consortium name="The Broad Institute Genome Sequencing Center for Infectious Disease"/>
            <person name="Wu L."/>
            <person name="Ma J."/>
        </authorList>
    </citation>
    <scope>NUCLEOTIDE SEQUENCE [LARGE SCALE GENOMIC DNA]</scope>
    <source>
        <strain evidence="5">CGMCC 1.15474</strain>
    </source>
</reference>
<dbReference type="Proteomes" id="UP001597318">
    <property type="component" value="Unassembled WGS sequence"/>
</dbReference>
<protein>
    <submittedName>
        <fullName evidence="4">DUF4179 domain-containing protein</fullName>
    </submittedName>
</protein>
<evidence type="ECO:0000259" key="3">
    <source>
        <dbReference type="Pfam" id="PF18705"/>
    </source>
</evidence>
<dbReference type="InterPro" id="IPR025436">
    <property type="entry name" value="DUF4179"/>
</dbReference>
<keyword evidence="5" id="KW-1185">Reference proteome</keyword>
<evidence type="ECO:0000256" key="1">
    <source>
        <dbReference type="SAM" id="Phobius"/>
    </source>
</evidence>
<evidence type="ECO:0000313" key="4">
    <source>
        <dbReference type="EMBL" id="MFD2214658.1"/>
    </source>
</evidence>
<evidence type="ECO:0000313" key="5">
    <source>
        <dbReference type="Proteomes" id="UP001597318"/>
    </source>
</evidence>
<dbReference type="Pfam" id="PF13786">
    <property type="entry name" value="DUF4179"/>
    <property type="match status" value="1"/>
</dbReference>
<name>A0ABW5C1B1_9BACI</name>
<evidence type="ECO:0000259" key="2">
    <source>
        <dbReference type="Pfam" id="PF13786"/>
    </source>
</evidence>
<comment type="caution">
    <text evidence="4">The sequence shown here is derived from an EMBL/GenBank/DDBJ whole genome shotgun (WGS) entry which is preliminary data.</text>
</comment>
<dbReference type="EMBL" id="JBHUIK010000002">
    <property type="protein sequence ID" value="MFD2214658.1"/>
    <property type="molecule type" value="Genomic_DNA"/>
</dbReference>
<keyword evidence="1" id="KW-0472">Membrane</keyword>
<feature type="domain" description="DUF4179" evidence="2">
    <location>
        <begin position="75"/>
        <end position="121"/>
    </location>
</feature>
<proteinExistence type="predicted"/>
<dbReference type="InterPro" id="IPR040680">
    <property type="entry name" value="DUF5643"/>
</dbReference>
<gene>
    <name evidence="4" type="ORF">ACFSKK_13275</name>
</gene>
<organism evidence="4 5">
    <name type="scientific">Metabacillus endolithicus</name>
    <dbReference type="NCBI Taxonomy" id="1535204"/>
    <lineage>
        <taxon>Bacteria</taxon>
        <taxon>Bacillati</taxon>
        <taxon>Bacillota</taxon>
        <taxon>Bacilli</taxon>
        <taxon>Bacillales</taxon>
        <taxon>Bacillaceae</taxon>
        <taxon>Metabacillus</taxon>
    </lineage>
</organism>
<feature type="transmembrane region" description="Helical" evidence="1">
    <location>
        <begin position="45"/>
        <end position="65"/>
    </location>
</feature>
<sequence length="433" mass="49668">MTNKLIELKEILIEEEVRKDLEFTSKDREKVLNSIHQPIKQNRKINAPVVIASSLSVALIFLLVMSSTPTERKNTGHEEQIEFVDQTNLFTELNQTVENNGIKVTLQKVMYDGSRILVEYGAESTTGEELERVTGHYRLTVNGEKGKDLTLSPQEGDEKDTAIVAIELYKEFPEQFDLGFNINKIEEQQGTWNFSIPVQQVPGKIKRFEPKTVVKKDHLQLSINEVIASQSAIKIRYEESGNGNIDRSSPLYNKSVIYEILDPKGNEIVPISSRGLRLDWISYGNGKHSTTTWYHAPKELPEYLVLKAYIPKQESQSISIKKSINESLPIVLNQDATNKLVISKIEKKEGQVWLHYSIDGNLKQARNWLSLKLEKDGEEQYFQPISYPDYKPNQENIAKFDVNFSENLYIVTEKISFEEFEELDMKIPLTDPQ</sequence>
<accession>A0ABW5C1B1</accession>
<dbReference type="Gene3D" id="2.60.40.1630">
    <property type="entry name" value="bacillus anthracis domain"/>
    <property type="match status" value="1"/>
</dbReference>
<keyword evidence="1" id="KW-1133">Transmembrane helix</keyword>
<dbReference type="Pfam" id="PF18705">
    <property type="entry name" value="DUF5643"/>
    <property type="match status" value="1"/>
</dbReference>
<dbReference type="RefSeq" id="WP_247343246.1">
    <property type="nucleotide sequence ID" value="NZ_CP095550.1"/>
</dbReference>
<feature type="domain" description="DUF5643" evidence="3">
    <location>
        <begin position="206"/>
        <end position="322"/>
    </location>
</feature>